<dbReference type="EMBL" id="VSSQ01145471">
    <property type="protein sequence ID" value="MPN64497.1"/>
    <property type="molecule type" value="Genomic_DNA"/>
</dbReference>
<dbReference type="AlphaFoldDB" id="A0A645JMD1"/>
<evidence type="ECO:0000313" key="1">
    <source>
        <dbReference type="EMBL" id="MPN64497.1"/>
    </source>
</evidence>
<gene>
    <name evidence="1" type="ORF">SDC9_212272</name>
</gene>
<name>A0A645JMD1_9ZZZZ</name>
<comment type="caution">
    <text evidence="1">The sequence shown here is derived from an EMBL/GenBank/DDBJ whole genome shotgun (WGS) entry which is preliminary data.</text>
</comment>
<protein>
    <submittedName>
        <fullName evidence="1">Uncharacterized protein</fullName>
    </submittedName>
</protein>
<organism evidence="1">
    <name type="scientific">bioreactor metagenome</name>
    <dbReference type="NCBI Taxonomy" id="1076179"/>
    <lineage>
        <taxon>unclassified sequences</taxon>
        <taxon>metagenomes</taxon>
        <taxon>ecological metagenomes</taxon>
    </lineage>
</organism>
<reference evidence="1" key="1">
    <citation type="submission" date="2019-08" db="EMBL/GenBank/DDBJ databases">
        <authorList>
            <person name="Kucharzyk K."/>
            <person name="Murdoch R.W."/>
            <person name="Higgins S."/>
            <person name="Loffler F."/>
        </authorList>
    </citation>
    <scope>NUCLEOTIDE SEQUENCE</scope>
</reference>
<proteinExistence type="predicted"/>
<sequence>MCALGNVRFGDGPGRGIRQAFYREGICNIGLIGAVCILQEITGKARCAGFRSDRNGPANIAAGKKQTVFIQIDAARSGRRIVVVPLDHDRL</sequence>
<accession>A0A645JMD1</accession>